<feature type="region of interest" description="Disordered" evidence="1">
    <location>
        <begin position="26"/>
        <end position="57"/>
    </location>
</feature>
<evidence type="ECO:0000313" key="4">
    <source>
        <dbReference type="Proteomes" id="UP000655225"/>
    </source>
</evidence>
<sequence length="133" mass="14655">MATNLQSRGFATFGKRFANQISIGRFRDPAQVPRPSISSIRRGSNTPVYEKNLDDQLRPSLVQEDVIQPHSDKYWAPHPETGVFGPITEKTSTAGRETFNSPPANGAGAGAGSSLEQKAWFRPLEDVEKPYQP</sequence>
<protein>
    <submittedName>
        <fullName evidence="3">Uncharacterized protein</fullName>
    </submittedName>
</protein>
<reference evidence="3 4" key="1">
    <citation type="submission" date="2020-04" db="EMBL/GenBank/DDBJ databases">
        <title>Plant Genome Project.</title>
        <authorList>
            <person name="Zhang R.-G."/>
        </authorList>
    </citation>
    <scope>NUCLEOTIDE SEQUENCE [LARGE SCALE GENOMIC DNA]</scope>
    <source>
        <strain evidence="3">YNK0</strain>
        <tissue evidence="3">Leaf</tissue>
    </source>
</reference>
<evidence type="ECO:0000313" key="2">
    <source>
        <dbReference type="EMBL" id="KAF8369972.1"/>
    </source>
</evidence>
<dbReference type="AlphaFoldDB" id="A0A834YFM4"/>
<feature type="compositionally biased region" description="Low complexity" evidence="1">
    <location>
        <begin position="33"/>
        <end position="42"/>
    </location>
</feature>
<dbReference type="InterPro" id="IPR039291">
    <property type="entry name" value="At5g17165-like"/>
</dbReference>
<dbReference type="EMBL" id="JABCRI010000368">
    <property type="protein sequence ID" value="KAF8369972.1"/>
    <property type="molecule type" value="Genomic_DNA"/>
</dbReference>
<accession>A0A834YFM4</accession>
<dbReference type="Proteomes" id="UP000655225">
    <property type="component" value="Unassembled WGS sequence"/>
</dbReference>
<proteinExistence type="predicted"/>
<dbReference type="EMBL" id="JABCRI010000022">
    <property type="protein sequence ID" value="KAF8378962.1"/>
    <property type="molecule type" value="Genomic_DNA"/>
</dbReference>
<dbReference type="PANTHER" id="PTHR35122">
    <property type="entry name" value="OSJNBA0093F12.14 PROTEIN"/>
    <property type="match status" value="1"/>
</dbReference>
<evidence type="ECO:0000313" key="3">
    <source>
        <dbReference type="EMBL" id="KAF8378962.1"/>
    </source>
</evidence>
<organism evidence="3 4">
    <name type="scientific">Tetracentron sinense</name>
    <name type="common">Spur-leaf</name>
    <dbReference type="NCBI Taxonomy" id="13715"/>
    <lineage>
        <taxon>Eukaryota</taxon>
        <taxon>Viridiplantae</taxon>
        <taxon>Streptophyta</taxon>
        <taxon>Embryophyta</taxon>
        <taxon>Tracheophyta</taxon>
        <taxon>Spermatophyta</taxon>
        <taxon>Magnoliopsida</taxon>
        <taxon>Trochodendrales</taxon>
        <taxon>Trochodendraceae</taxon>
        <taxon>Tetracentron</taxon>
    </lineage>
</organism>
<feature type="compositionally biased region" description="Polar residues" evidence="1">
    <location>
        <begin position="89"/>
        <end position="99"/>
    </location>
</feature>
<feature type="compositionally biased region" description="Basic and acidic residues" evidence="1">
    <location>
        <begin position="123"/>
        <end position="133"/>
    </location>
</feature>
<dbReference type="PANTHER" id="PTHR35122:SF2">
    <property type="entry name" value="OS04G0598000 PROTEIN"/>
    <property type="match status" value="1"/>
</dbReference>
<evidence type="ECO:0000256" key="1">
    <source>
        <dbReference type="SAM" id="MobiDB-lite"/>
    </source>
</evidence>
<name>A0A834YFM4_TETSI</name>
<comment type="caution">
    <text evidence="3">The sequence shown here is derived from an EMBL/GenBank/DDBJ whole genome shotgun (WGS) entry which is preliminary data.</text>
</comment>
<dbReference type="OMA" id="HSHERTG"/>
<dbReference type="Pfam" id="PF22272">
    <property type="entry name" value="LEA_3b"/>
    <property type="match status" value="1"/>
</dbReference>
<feature type="region of interest" description="Disordered" evidence="1">
    <location>
        <begin position="70"/>
        <end position="133"/>
    </location>
</feature>
<keyword evidence="4" id="KW-1185">Reference proteome</keyword>
<gene>
    <name evidence="3" type="ORF">HHK36_028387</name>
    <name evidence="2" type="ORF">HHK36_031985</name>
</gene>
<dbReference type="OrthoDB" id="606645at2759"/>